<dbReference type="AlphaFoldDB" id="A0A6B1DR56"/>
<dbReference type="Pfam" id="PF07736">
    <property type="entry name" value="CM_1"/>
    <property type="match status" value="1"/>
</dbReference>
<reference evidence="4" key="1">
    <citation type="submission" date="2019-09" db="EMBL/GenBank/DDBJ databases">
        <title>Characterisation of the sponge microbiome using genome-centric metagenomics.</title>
        <authorList>
            <person name="Engelberts J.P."/>
            <person name="Robbins S.J."/>
            <person name="De Goeij J.M."/>
            <person name="Aranda M."/>
            <person name="Bell S.C."/>
            <person name="Webster N.S."/>
        </authorList>
    </citation>
    <scope>NUCLEOTIDE SEQUENCE</scope>
    <source>
        <strain evidence="4">SB0662_bin_9</strain>
    </source>
</reference>
<dbReference type="PIRSF" id="PIRSF005965">
    <property type="entry name" value="Chor_mut_AroH"/>
    <property type="match status" value="1"/>
</dbReference>
<dbReference type="CDD" id="cd02185">
    <property type="entry name" value="AroH"/>
    <property type="match status" value="1"/>
</dbReference>
<evidence type="ECO:0000256" key="2">
    <source>
        <dbReference type="PIRSR" id="PIRSR005965-1"/>
    </source>
</evidence>
<dbReference type="GO" id="GO:0046417">
    <property type="term" value="P:chorismate metabolic process"/>
    <property type="evidence" value="ECO:0007669"/>
    <property type="project" value="TreeGrafter"/>
</dbReference>
<feature type="binding site" evidence="2">
    <location>
        <position position="90"/>
    </location>
    <ligand>
        <name>prephenate</name>
        <dbReference type="ChEBI" id="CHEBI:29934"/>
    </ligand>
</feature>
<evidence type="ECO:0000256" key="3">
    <source>
        <dbReference type="PROSITE-ProRule" id="PRU00514"/>
    </source>
</evidence>
<dbReference type="InterPro" id="IPR035959">
    <property type="entry name" value="RutC-like_sf"/>
</dbReference>
<dbReference type="GO" id="GO:0004106">
    <property type="term" value="F:chorismate mutase activity"/>
    <property type="evidence" value="ECO:0007669"/>
    <property type="project" value="UniProtKB-UniRule"/>
</dbReference>
<comment type="catalytic activity">
    <reaction evidence="3">
        <text>chorismate = prephenate</text>
        <dbReference type="Rhea" id="RHEA:13897"/>
        <dbReference type="ChEBI" id="CHEBI:29748"/>
        <dbReference type="ChEBI" id="CHEBI:29934"/>
        <dbReference type="EC" id="5.4.99.5"/>
    </reaction>
</comment>
<gene>
    <name evidence="4" type="primary">aroH</name>
    <name evidence="4" type="ORF">F4Y08_01095</name>
</gene>
<dbReference type="PROSITE" id="PS51167">
    <property type="entry name" value="CHORISMATE_MUT_1"/>
    <property type="match status" value="1"/>
</dbReference>
<sequence>MTVCRGVRGATTVVENNALEILAATRELLAMMIRLNGIEAEDVASGIFTTTQDLVAVYPATAARQLGWMSVPLLCGHEMAVPDGLPRCVRILLHWNTDRSQDEIHHVYLKEAVQLRPDQSELPPVNMQQLNQWVDDQMRKHGGA</sequence>
<comment type="caution">
    <text evidence="4">The sequence shown here is derived from an EMBL/GenBank/DDBJ whole genome shotgun (WGS) entry which is preliminary data.</text>
</comment>
<dbReference type="Gene3D" id="3.30.1330.40">
    <property type="entry name" value="RutC-like"/>
    <property type="match status" value="1"/>
</dbReference>
<feature type="binding site" evidence="2">
    <location>
        <position position="108"/>
    </location>
    <ligand>
        <name>prephenate</name>
        <dbReference type="ChEBI" id="CHEBI:29934"/>
    </ligand>
</feature>
<evidence type="ECO:0000256" key="1">
    <source>
        <dbReference type="NCBIfam" id="TIGR01796"/>
    </source>
</evidence>
<dbReference type="EMBL" id="VXPY01000009">
    <property type="protein sequence ID" value="MYD88924.1"/>
    <property type="molecule type" value="Genomic_DNA"/>
</dbReference>
<dbReference type="GO" id="GO:0009073">
    <property type="term" value="P:aromatic amino acid family biosynthetic process"/>
    <property type="evidence" value="ECO:0007669"/>
    <property type="project" value="UniProtKB-UniRule"/>
</dbReference>
<protein>
    <recommendedName>
        <fullName evidence="1 3">chorismate mutase</fullName>
        <ecNumber evidence="1 3">5.4.99.5</ecNumber>
    </recommendedName>
</protein>
<keyword evidence="2 3" id="KW-0028">Amino-acid biosynthesis</keyword>
<keyword evidence="3 4" id="KW-0413">Isomerase</keyword>
<proteinExistence type="predicted"/>
<dbReference type="PANTHER" id="PTHR21164">
    <property type="entry name" value="CHORISMATE MUTASE"/>
    <property type="match status" value="1"/>
</dbReference>
<dbReference type="EC" id="5.4.99.5" evidence="1 3"/>
<dbReference type="InterPro" id="IPR008243">
    <property type="entry name" value="Chorismate_mutase_AroH"/>
</dbReference>
<organism evidence="4">
    <name type="scientific">Caldilineaceae bacterium SB0662_bin_9</name>
    <dbReference type="NCBI Taxonomy" id="2605258"/>
    <lineage>
        <taxon>Bacteria</taxon>
        <taxon>Bacillati</taxon>
        <taxon>Chloroflexota</taxon>
        <taxon>Caldilineae</taxon>
        <taxon>Caldilineales</taxon>
        <taxon>Caldilineaceae</taxon>
    </lineage>
</organism>
<accession>A0A6B1DR56</accession>
<dbReference type="NCBIfam" id="TIGR01796">
    <property type="entry name" value="CM_mono_aroH"/>
    <property type="match status" value="1"/>
</dbReference>
<evidence type="ECO:0000313" key="4">
    <source>
        <dbReference type="EMBL" id="MYD88924.1"/>
    </source>
</evidence>
<dbReference type="SUPFAM" id="SSF55298">
    <property type="entry name" value="YjgF-like"/>
    <property type="match status" value="1"/>
</dbReference>
<feature type="binding site" evidence="2">
    <location>
        <position position="8"/>
    </location>
    <ligand>
        <name>prephenate</name>
        <dbReference type="ChEBI" id="CHEBI:29934"/>
    </ligand>
</feature>
<name>A0A6B1DR56_9CHLR</name>
<dbReference type="GO" id="GO:0008652">
    <property type="term" value="P:amino acid biosynthetic process"/>
    <property type="evidence" value="ECO:0007669"/>
    <property type="project" value="UniProtKB-UniRule"/>
</dbReference>
<keyword evidence="2 3" id="KW-0057">Aromatic amino acid biosynthesis</keyword>
<dbReference type="PANTHER" id="PTHR21164:SF0">
    <property type="entry name" value="CHORISMATE MUTASE AROH"/>
    <property type="match status" value="1"/>
</dbReference>